<sequence>MSNTPDPRQQPPAARTLDRTVAAVPLLQGRVLLHENAINIPRPRHALDDDLSGVVMTGPKADARAFQLRTAAGYKGTLLIDSAPYATHTATAEEPFMAPPDELFASVDDSLTFQKARGASAALTPTGYIPPASSRALKAVMREANRIERADTLVSLPIDVTWLNRENIGQLIAVCSKIDHPKAVILFRQFDPLEQTKDVPANLRSLFTEVEHMSLLRTDLAALDVMAHGALCAGIGVQSSLRHAIPPDEKARTGKRGGGPTYPHALMPELMCFKGAESLSKLYANVDPATCDCDECDGRGLDRFALPDGETRREADNHTLLIWSSWVSEMASYRVGNERKTWWRNKCATAVDRYALENQRIGLGAHPKSGFQEPPPLKAWATLPVTP</sequence>
<gene>
    <name evidence="1" type="ORF">OG398_08065</name>
</gene>
<organism evidence="1">
    <name type="scientific">Streptomyces sp. NBC_00008</name>
    <dbReference type="NCBI Taxonomy" id="2903610"/>
    <lineage>
        <taxon>Bacteria</taxon>
        <taxon>Bacillati</taxon>
        <taxon>Actinomycetota</taxon>
        <taxon>Actinomycetes</taxon>
        <taxon>Kitasatosporales</taxon>
        <taxon>Streptomycetaceae</taxon>
        <taxon>Streptomyces</taxon>
    </lineage>
</organism>
<reference evidence="1" key="1">
    <citation type="submission" date="2022-10" db="EMBL/GenBank/DDBJ databases">
        <title>The complete genomes of actinobacterial strains from the NBC collection.</title>
        <authorList>
            <person name="Joergensen T.S."/>
            <person name="Alvarez Arevalo M."/>
            <person name="Sterndorff E.B."/>
            <person name="Faurdal D."/>
            <person name="Vuksanovic O."/>
            <person name="Mourched A.-S."/>
            <person name="Charusanti P."/>
            <person name="Shaw S."/>
            <person name="Blin K."/>
            <person name="Weber T."/>
        </authorList>
    </citation>
    <scope>NUCLEOTIDE SEQUENCE</scope>
    <source>
        <strain evidence="1">NBC_00008</strain>
    </source>
</reference>
<dbReference type="EMBL" id="CP108313">
    <property type="protein sequence ID" value="WTW68225.1"/>
    <property type="molecule type" value="Genomic_DNA"/>
</dbReference>
<accession>A0AAU2VKY7</accession>
<dbReference type="AlphaFoldDB" id="A0AAU2VKY7"/>
<proteinExistence type="predicted"/>
<evidence type="ECO:0000313" key="1">
    <source>
        <dbReference type="EMBL" id="WTW68225.1"/>
    </source>
</evidence>
<protein>
    <submittedName>
        <fullName evidence="1">Uncharacterized protein</fullName>
    </submittedName>
</protein>
<name>A0AAU2VKY7_9ACTN</name>